<proteinExistence type="predicted"/>
<dbReference type="AlphaFoldDB" id="A0A7J9DSM1"/>
<name>A0A7J9DSM1_9ROSI</name>
<protein>
    <submittedName>
        <fullName evidence="1">Uncharacterized protein</fullName>
    </submittedName>
</protein>
<dbReference type="EMBL" id="JABEZW010000004">
    <property type="protein sequence ID" value="MBA0763727.1"/>
    <property type="molecule type" value="Genomic_DNA"/>
</dbReference>
<keyword evidence="2" id="KW-1185">Reference proteome</keyword>
<sequence length="178" mass="20434">MVLDLVLRHEKALQVIKISIMAVVPLFAVENEIIYMERNTEVMSNWNLMDEVQLNFISTLHDDLLILKSLTTIVPIQVQSLGKLLFMIEREKGEGSKGERNKSLENDAYFILACKFSSEKQNSRKKKDVKGYTYGSALWVNPTTRVSIDGIEEEALRLGINNTKTLLLIIPFLYRDRN</sequence>
<comment type="caution">
    <text evidence="1">The sequence shown here is derived from an EMBL/GenBank/DDBJ whole genome shotgun (WGS) entry which is preliminary data.</text>
</comment>
<accession>A0A7J9DSM1</accession>
<gene>
    <name evidence="1" type="ORF">Gotri_013148</name>
</gene>
<reference evidence="1 2" key="1">
    <citation type="journal article" date="2019" name="Genome Biol. Evol.">
        <title>Insights into the evolution of the New World diploid cottons (Gossypium, subgenus Houzingenia) based on genome sequencing.</title>
        <authorList>
            <person name="Grover C.E."/>
            <person name="Arick M.A. 2nd"/>
            <person name="Thrash A."/>
            <person name="Conover J.L."/>
            <person name="Sanders W.S."/>
            <person name="Peterson D.G."/>
            <person name="Frelichowski J.E."/>
            <person name="Scheffler J.A."/>
            <person name="Scheffler B.E."/>
            <person name="Wendel J.F."/>
        </authorList>
    </citation>
    <scope>NUCLEOTIDE SEQUENCE [LARGE SCALE GENOMIC DNA]</scope>
    <source>
        <strain evidence="1">8</strain>
        <tissue evidence="1">Leaf</tissue>
    </source>
</reference>
<evidence type="ECO:0000313" key="2">
    <source>
        <dbReference type="Proteomes" id="UP000593568"/>
    </source>
</evidence>
<evidence type="ECO:0000313" key="1">
    <source>
        <dbReference type="EMBL" id="MBA0763727.1"/>
    </source>
</evidence>
<organism evidence="1 2">
    <name type="scientific">Gossypium trilobum</name>
    <dbReference type="NCBI Taxonomy" id="34281"/>
    <lineage>
        <taxon>Eukaryota</taxon>
        <taxon>Viridiplantae</taxon>
        <taxon>Streptophyta</taxon>
        <taxon>Embryophyta</taxon>
        <taxon>Tracheophyta</taxon>
        <taxon>Spermatophyta</taxon>
        <taxon>Magnoliopsida</taxon>
        <taxon>eudicotyledons</taxon>
        <taxon>Gunneridae</taxon>
        <taxon>Pentapetalae</taxon>
        <taxon>rosids</taxon>
        <taxon>malvids</taxon>
        <taxon>Malvales</taxon>
        <taxon>Malvaceae</taxon>
        <taxon>Malvoideae</taxon>
        <taxon>Gossypium</taxon>
    </lineage>
</organism>
<dbReference type="Proteomes" id="UP000593568">
    <property type="component" value="Unassembled WGS sequence"/>
</dbReference>